<gene>
    <name evidence="2" type="ORF">DK847_05645</name>
</gene>
<evidence type="ECO:0000313" key="2">
    <source>
        <dbReference type="EMBL" id="PZF77911.1"/>
    </source>
</evidence>
<dbReference type="Proteomes" id="UP000248795">
    <property type="component" value="Unassembled WGS sequence"/>
</dbReference>
<reference evidence="3" key="1">
    <citation type="submission" date="2018-06" db="EMBL/GenBank/DDBJ databases">
        <title>Aestuariibacter litoralis strain KCTC 52945T.</title>
        <authorList>
            <person name="Li X."/>
            <person name="Salam N."/>
            <person name="Li J.-L."/>
            <person name="Chen Y.-M."/>
            <person name="Yang Z.-W."/>
            <person name="Zhang L.-Y."/>
            <person name="Han M.-X."/>
            <person name="Xiao M."/>
            <person name="Li W.-J."/>
        </authorList>
    </citation>
    <scope>NUCLEOTIDE SEQUENCE [LARGE SCALE GENOMIC DNA]</scope>
    <source>
        <strain evidence="3">KCTC 52945</strain>
    </source>
</reference>
<dbReference type="PANTHER" id="PTHR43685">
    <property type="entry name" value="GLYCOSYLTRANSFERASE"/>
    <property type="match status" value="1"/>
</dbReference>
<dbReference type="AlphaFoldDB" id="A0A2W2ARC7"/>
<dbReference type="PANTHER" id="PTHR43685:SF2">
    <property type="entry name" value="GLYCOSYLTRANSFERASE 2-LIKE DOMAIN-CONTAINING PROTEIN"/>
    <property type="match status" value="1"/>
</dbReference>
<dbReference type="CDD" id="cd00761">
    <property type="entry name" value="Glyco_tranf_GTA_type"/>
    <property type="match status" value="1"/>
</dbReference>
<dbReference type="SUPFAM" id="SSF53448">
    <property type="entry name" value="Nucleotide-diphospho-sugar transferases"/>
    <property type="match status" value="1"/>
</dbReference>
<organism evidence="2 3">
    <name type="scientific">Aestuariivirga litoralis</name>
    <dbReference type="NCBI Taxonomy" id="2650924"/>
    <lineage>
        <taxon>Bacteria</taxon>
        <taxon>Pseudomonadati</taxon>
        <taxon>Pseudomonadota</taxon>
        <taxon>Alphaproteobacteria</taxon>
        <taxon>Hyphomicrobiales</taxon>
        <taxon>Aestuariivirgaceae</taxon>
        <taxon>Aestuariivirga</taxon>
    </lineage>
</organism>
<dbReference type="RefSeq" id="WP_111196707.1">
    <property type="nucleotide sequence ID" value="NZ_QKVK01000002.1"/>
</dbReference>
<protein>
    <recommendedName>
        <fullName evidence="1">Glycosyltransferase 2-like domain-containing protein</fullName>
    </recommendedName>
</protein>
<dbReference type="EMBL" id="QKVK01000002">
    <property type="protein sequence ID" value="PZF77911.1"/>
    <property type="molecule type" value="Genomic_DNA"/>
</dbReference>
<dbReference type="Gene3D" id="3.90.550.10">
    <property type="entry name" value="Spore Coat Polysaccharide Biosynthesis Protein SpsA, Chain A"/>
    <property type="match status" value="1"/>
</dbReference>
<name>A0A2W2ARC7_9HYPH</name>
<keyword evidence="3" id="KW-1185">Reference proteome</keyword>
<dbReference type="Pfam" id="PF00535">
    <property type="entry name" value="Glycos_transf_2"/>
    <property type="match status" value="1"/>
</dbReference>
<dbReference type="InterPro" id="IPR001173">
    <property type="entry name" value="Glyco_trans_2-like"/>
</dbReference>
<feature type="domain" description="Glycosyltransferase 2-like" evidence="1">
    <location>
        <begin position="8"/>
        <end position="129"/>
    </location>
</feature>
<sequence>MTDAAMLSIIVPSLNAGATIGAALDSVAAACAGLAGPPPEVILIDGGSTDDTIAEAEARRQALPGLRILHQSTRGLAAARNEAVASSSAPLIGFCDADDRWTPGAITLRLAALRLRPDIWAATGQVRFVSVAGDASAAPVRRVEGAEHPGFTPGAMLIRRHAFQSVGPFDAALRIGADGDWILRAAQALGPPLVIPQLVLEKGLRPGSLSTDVAAYRAEMMLIARRFIARARRGGA</sequence>
<evidence type="ECO:0000259" key="1">
    <source>
        <dbReference type="Pfam" id="PF00535"/>
    </source>
</evidence>
<dbReference type="InterPro" id="IPR029044">
    <property type="entry name" value="Nucleotide-diphossugar_trans"/>
</dbReference>
<proteinExistence type="predicted"/>
<evidence type="ECO:0000313" key="3">
    <source>
        <dbReference type="Proteomes" id="UP000248795"/>
    </source>
</evidence>
<dbReference type="InterPro" id="IPR050834">
    <property type="entry name" value="Glycosyltransf_2"/>
</dbReference>
<comment type="caution">
    <text evidence="2">The sequence shown here is derived from an EMBL/GenBank/DDBJ whole genome shotgun (WGS) entry which is preliminary data.</text>
</comment>
<accession>A0A2W2ARC7</accession>